<dbReference type="InterPro" id="IPR050404">
    <property type="entry name" value="Heme-degrading_MO"/>
</dbReference>
<proteinExistence type="predicted"/>
<sequence>MFVQVRNFTVTQGTSEQVVNRFGKAGLVEEQKGFIDLTVLVKKVRCGDEKVIVLIRWESEEHWKQWEKSDAHIAGHKANLDKPKPDYILSTSGGSYGVKAVKEGENEIKKTNCGIKEAA</sequence>
<comment type="caution">
    <text evidence="2">The sequence shown here is derived from an EMBL/GenBank/DDBJ whole genome shotgun (WGS) entry which is preliminary data.</text>
</comment>
<dbReference type="InterPro" id="IPR011008">
    <property type="entry name" value="Dimeric_a/b-barrel"/>
</dbReference>
<organism evidence="2 3">
    <name type="scientific">Peribacillus deserti</name>
    <dbReference type="NCBI Taxonomy" id="673318"/>
    <lineage>
        <taxon>Bacteria</taxon>
        <taxon>Bacillati</taxon>
        <taxon>Bacillota</taxon>
        <taxon>Bacilli</taxon>
        <taxon>Bacillales</taxon>
        <taxon>Bacillaceae</taxon>
        <taxon>Peribacillus</taxon>
    </lineage>
</organism>
<evidence type="ECO:0000259" key="1">
    <source>
        <dbReference type="PROSITE" id="PS51725"/>
    </source>
</evidence>
<dbReference type="GO" id="GO:0004497">
    <property type="term" value="F:monooxygenase activity"/>
    <property type="evidence" value="ECO:0007669"/>
    <property type="project" value="UniProtKB-KW"/>
</dbReference>
<dbReference type="RefSeq" id="WP_101643962.1">
    <property type="nucleotide sequence ID" value="NZ_PGUY01000050.1"/>
</dbReference>
<keyword evidence="2" id="KW-0560">Oxidoreductase</keyword>
<dbReference type="SUPFAM" id="SSF54909">
    <property type="entry name" value="Dimeric alpha+beta barrel"/>
    <property type="match status" value="1"/>
</dbReference>
<keyword evidence="3" id="KW-1185">Reference proteome</keyword>
<dbReference type="PROSITE" id="PS51725">
    <property type="entry name" value="ABM"/>
    <property type="match status" value="1"/>
</dbReference>
<dbReference type="Proteomes" id="UP000234748">
    <property type="component" value="Unassembled WGS sequence"/>
</dbReference>
<reference evidence="2 3" key="1">
    <citation type="submission" date="2017-11" db="EMBL/GenBank/DDBJ databases">
        <title>Comparitive Functional Genomics of Dry Heat Resistant strains isolated from the Viking Spacecraft.</title>
        <authorList>
            <person name="Seuylemezian A."/>
            <person name="Cooper K."/>
            <person name="Vaishampayan P."/>
        </authorList>
    </citation>
    <scope>NUCLEOTIDE SEQUENCE [LARGE SCALE GENOMIC DNA]</scope>
    <source>
        <strain evidence="2 3">V1-29</strain>
    </source>
</reference>
<evidence type="ECO:0000313" key="3">
    <source>
        <dbReference type="Proteomes" id="UP000234748"/>
    </source>
</evidence>
<dbReference type="OrthoDB" id="1645001at2"/>
<dbReference type="EMBL" id="PGUY01000050">
    <property type="protein sequence ID" value="PLT28865.1"/>
    <property type="molecule type" value="Genomic_DNA"/>
</dbReference>
<dbReference type="PANTHER" id="PTHR34474:SF1">
    <property type="entry name" value="HEME-DEGRADING MONOOXYGENASE HMOA"/>
    <property type="match status" value="1"/>
</dbReference>
<dbReference type="PANTHER" id="PTHR34474">
    <property type="entry name" value="SIGNAL TRANSDUCTION PROTEIN TRAP"/>
    <property type="match status" value="1"/>
</dbReference>
<protein>
    <submittedName>
        <fullName evidence="2">Antibiotic biosynthesis monooxygenase</fullName>
    </submittedName>
</protein>
<evidence type="ECO:0000313" key="2">
    <source>
        <dbReference type="EMBL" id="PLT28865.1"/>
    </source>
</evidence>
<dbReference type="InterPro" id="IPR007138">
    <property type="entry name" value="ABM_dom"/>
</dbReference>
<name>A0A2N5M3G5_9BACI</name>
<dbReference type="Pfam" id="PF03992">
    <property type="entry name" value="ABM"/>
    <property type="match status" value="1"/>
</dbReference>
<keyword evidence="2" id="KW-0503">Monooxygenase</keyword>
<dbReference type="AlphaFoldDB" id="A0A2N5M3G5"/>
<gene>
    <name evidence="2" type="ORF">CUU66_16080</name>
</gene>
<feature type="domain" description="ABM" evidence="1">
    <location>
        <begin position="2"/>
        <end position="96"/>
    </location>
</feature>
<accession>A0A2N5M3G5</accession>
<dbReference type="Gene3D" id="3.30.70.100">
    <property type="match status" value="1"/>
</dbReference>